<dbReference type="Pfam" id="PF03372">
    <property type="entry name" value="Exo_endo_phos"/>
    <property type="match status" value="1"/>
</dbReference>
<dbReference type="OMA" id="LQWNHRS"/>
<dbReference type="Proteomes" id="UP000472277">
    <property type="component" value="Chromosome 13"/>
</dbReference>
<gene>
    <name evidence="6" type="primary">NOCT</name>
</gene>
<feature type="region of interest" description="Disordered" evidence="4">
    <location>
        <begin position="20"/>
        <end position="64"/>
    </location>
</feature>
<reference evidence="6" key="2">
    <citation type="submission" date="2025-09" db="UniProtKB">
        <authorList>
            <consortium name="Ensembl"/>
        </authorList>
    </citation>
    <scope>IDENTIFICATION</scope>
</reference>
<reference evidence="6" key="1">
    <citation type="submission" date="2025-08" db="UniProtKB">
        <authorList>
            <consortium name="Ensembl"/>
        </authorList>
    </citation>
    <scope>IDENTIFICATION</scope>
</reference>
<dbReference type="InterPro" id="IPR036691">
    <property type="entry name" value="Endo/exonu/phosph_ase_sf"/>
</dbReference>
<feature type="domain" description="Endonuclease/exonuclease/phosphatase" evidence="5">
    <location>
        <begin position="116"/>
        <end position="179"/>
    </location>
</feature>
<keyword evidence="2" id="KW-0378">Hydrolase</keyword>
<dbReference type="PANTHER" id="PTHR12121">
    <property type="entry name" value="CARBON CATABOLITE REPRESSOR PROTEIN 4"/>
    <property type="match status" value="1"/>
</dbReference>
<name>A0A674BZ92_SALTR</name>
<proteinExistence type="inferred from homology"/>
<dbReference type="Gene3D" id="3.60.10.10">
    <property type="entry name" value="Endonuclease/exonuclease/phosphatase"/>
    <property type="match status" value="2"/>
</dbReference>
<dbReference type="InParanoid" id="A0A674BZ92"/>
<dbReference type="SUPFAM" id="SSF56219">
    <property type="entry name" value="DNase I-like"/>
    <property type="match status" value="1"/>
</dbReference>
<dbReference type="PANTHER" id="PTHR12121:SF45">
    <property type="entry name" value="NOCTURNIN"/>
    <property type="match status" value="1"/>
</dbReference>
<evidence type="ECO:0000313" key="7">
    <source>
        <dbReference type="Proteomes" id="UP000472277"/>
    </source>
</evidence>
<sequence>MLSLCPQCVRWAAAGSLVPWPSRTTTQSTRTRTRTQRARSRPTQTSSSESVRKPSRTGRPRPHRDLVYLADPTHQYQYRNHEQQNTPSIRVMMWNILAQGRSCSLEALIWAERKYMEQILSYRPDILCLQEVDHNYDTFHPILASLGYHSTFLPKPWSPCLDVASNNGPDGCALFYRRSCFSLLHTSHLHLSSMMLPTNQVAVVQTLCCRATGQRLCVVVTHLKARSGWERLRVARGGGASDSVFNAEPSENVYRRFTSSALGLDSAYKLLCTDGQTEPAFTTWKIRPSGESCSTLDYIWYSHGSFTVDTLLDIPTEEELRPDRLPLIPLPLRPPLTAL</sequence>
<dbReference type="AlphaFoldDB" id="A0A674BZ92"/>
<protein>
    <recommendedName>
        <fullName evidence="3">Nocturnin</fullName>
    </recommendedName>
</protein>
<accession>A0A674BZ92</accession>
<dbReference type="GO" id="GO:0000175">
    <property type="term" value="F:3'-5'-RNA exonuclease activity"/>
    <property type="evidence" value="ECO:0007669"/>
    <property type="project" value="TreeGrafter"/>
</dbReference>
<keyword evidence="7" id="KW-1185">Reference proteome</keyword>
<dbReference type="InterPro" id="IPR050410">
    <property type="entry name" value="CCR4/nocturin_mRNA_transcr"/>
</dbReference>
<dbReference type="GeneTree" id="ENSGT00940000155249"/>
<dbReference type="Ensembl" id="ENSSTUT00000081748.1">
    <property type="protein sequence ID" value="ENSSTUP00000076780.1"/>
    <property type="gene ID" value="ENSSTUG00000033837.1"/>
</dbReference>
<evidence type="ECO:0000256" key="4">
    <source>
        <dbReference type="SAM" id="MobiDB-lite"/>
    </source>
</evidence>
<evidence type="ECO:0000313" key="6">
    <source>
        <dbReference type="Ensembl" id="ENSSTUP00000076780.1"/>
    </source>
</evidence>
<organism evidence="6 7">
    <name type="scientific">Salmo trutta</name>
    <name type="common">Brown trout</name>
    <dbReference type="NCBI Taxonomy" id="8032"/>
    <lineage>
        <taxon>Eukaryota</taxon>
        <taxon>Metazoa</taxon>
        <taxon>Chordata</taxon>
        <taxon>Craniata</taxon>
        <taxon>Vertebrata</taxon>
        <taxon>Euteleostomi</taxon>
        <taxon>Actinopterygii</taxon>
        <taxon>Neopterygii</taxon>
        <taxon>Teleostei</taxon>
        <taxon>Protacanthopterygii</taxon>
        <taxon>Salmoniformes</taxon>
        <taxon>Salmonidae</taxon>
        <taxon>Salmoninae</taxon>
        <taxon>Salmo</taxon>
    </lineage>
</organism>
<evidence type="ECO:0000256" key="3">
    <source>
        <dbReference type="ARBA" id="ARBA00023807"/>
    </source>
</evidence>
<evidence type="ECO:0000256" key="1">
    <source>
        <dbReference type="ARBA" id="ARBA00010774"/>
    </source>
</evidence>
<feature type="compositionally biased region" description="Basic residues" evidence="4">
    <location>
        <begin position="53"/>
        <end position="62"/>
    </location>
</feature>
<feature type="compositionally biased region" description="Basic residues" evidence="4">
    <location>
        <begin position="31"/>
        <end position="40"/>
    </location>
</feature>
<dbReference type="GO" id="GO:0006139">
    <property type="term" value="P:nucleobase-containing compound metabolic process"/>
    <property type="evidence" value="ECO:0007669"/>
    <property type="project" value="UniProtKB-ARBA"/>
</dbReference>
<comment type="similarity">
    <text evidence="1">Belongs to the CCR4/nocturin family.</text>
</comment>
<dbReference type="InterPro" id="IPR005135">
    <property type="entry name" value="Endo/exonuclease/phosphatase"/>
</dbReference>
<evidence type="ECO:0000256" key="2">
    <source>
        <dbReference type="ARBA" id="ARBA00022801"/>
    </source>
</evidence>
<evidence type="ECO:0000259" key="5">
    <source>
        <dbReference type="Pfam" id="PF03372"/>
    </source>
</evidence>